<dbReference type="CDD" id="cd01941">
    <property type="entry name" value="YeiC_kinase_like"/>
    <property type="match status" value="1"/>
</dbReference>
<dbReference type="PANTHER" id="PTHR42909:SF4">
    <property type="entry name" value="CARBOHYDRATE KINASE, PFKB FAMILY"/>
    <property type="match status" value="1"/>
</dbReference>
<evidence type="ECO:0000313" key="5">
    <source>
        <dbReference type="Proteomes" id="UP000255326"/>
    </source>
</evidence>
<sequence>MNEKEKLLLEMIENNPFISQAELAEKAQLSRSAVAGYISSLVKSGKILGRAYILPKKSGVVCIGGAIVDRKMKVESNLVFGTSNPVATSFSCGGVARNIAENLGRMGVPTSLMTIIGDDHEGQWLLEQTKPYVEMTSAMMVPNETTGTYSAVLTEKGEMAVALADMNINDRVDTGFIEKRWAQISAADMVLVDTNFTEDVIAYIVRRCKQEGIKLAIAPVSSPKVKKLPASLEGVAWYISNRDEAEELTGMKITTDGDYFKAAEKIIRKGAEIAVITRGEEGLVYYSKSGEAGVLLAPEIDVEEVTGAGDALVAGILYGCTNHLRIEDACKIGMAASVIALQSEETVSPALNKQKLQETYKKYF</sequence>
<evidence type="ECO:0000259" key="3">
    <source>
        <dbReference type="Pfam" id="PF00294"/>
    </source>
</evidence>
<evidence type="ECO:0000256" key="2">
    <source>
        <dbReference type="ARBA" id="ARBA00022777"/>
    </source>
</evidence>
<gene>
    <name evidence="4" type="ORF">DFR59_10582</name>
</gene>
<comment type="caution">
    <text evidence="4">The sequence shown here is derived from an EMBL/GenBank/DDBJ whole genome shotgun (WGS) entry which is preliminary data.</text>
</comment>
<dbReference type="RefSeq" id="WP_114745633.1">
    <property type="nucleotide sequence ID" value="NZ_QQAY01000005.1"/>
</dbReference>
<dbReference type="SUPFAM" id="SSF46785">
    <property type="entry name" value="Winged helix' DNA-binding domain"/>
    <property type="match status" value="1"/>
</dbReference>
<dbReference type="InterPro" id="IPR002173">
    <property type="entry name" value="Carboh/pur_kinase_PfkB_CS"/>
</dbReference>
<feature type="domain" description="Carbohydrate kinase PfkB" evidence="3">
    <location>
        <begin position="59"/>
        <end position="349"/>
    </location>
</feature>
<keyword evidence="1" id="KW-0808">Transferase</keyword>
<dbReference type="SUPFAM" id="SSF53613">
    <property type="entry name" value="Ribokinase-like"/>
    <property type="match status" value="1"/>
</dbReference>
<dbReference type="InterPro" id="IPR011611">
    <property type="entry name" value="PfkB_dom"/>
</dbReference>
<dbReference type="PANTHER" id="PTHR42909">
    <property type="entry name" value="ZGC:136858"/>
    <property type="match status" value="1"/>
</dbReference>
<dbReference type="InterPro" id="IPR036390">
    <property type="entry name" value="WH_DNA-bd_sf"/>
</dbReference>
<dbReference type="Gene3D" id="3.40.1190.20">
    <property type="match status" value="1"/>
</dbReference>
<dbReference type="Proteomes" id="UP000255326">
    <property type="component" value="Unassembled WGS sequence"/>
</dbReference>
<protein>
    <submittedName>
        <fullName evidence="4">Pseudouridine kinase</fullName>
    </submittedName>
</protein>
<dbReference type="Pfam" id="PF13412">
    <property type="entry name" value="HTH_24"/>
    <property type="match status" value="1"/>
</dbReference>
<dbReference type="OrthoDB" id="9806249at2"/>
<dbReference type="InterPro" id="IPR036388">
    <property type="entry name" value="WH-like_DNA-bd_sf"/>
</dbReference>
<dbReference type="GO" id="GO:0016301">
    <property type="term" value="F:kinase activity"/>
    <property type="evidence" value="ECO:0007669"/>
    <property type="project" value="UniProtKB-KW"/>
</dbReference>
<accession>A0A370GJX0</accession>
<dbReference type="PROSITE" id="PS00583">
    <property type="entry name" value="PFKB_KINASES_1"/>
    <property type="match status" value="1"/>
</dbReference>
<dbReference type="GO" id="GO:0004730">
    <property type="term" value="F:pseudouridylate synthase activity"/>
    <property type="evidence" value="ECO:0007669"/>
    <property type="project" value="TreeGrafter"/>
</dbReference>
<dbReference type="Gene3D" id="1.10.10.10">
    <property type="entry name" value="Winged helix-like DNA-binding domain superfamily/Winged helix DNA-binding domain"/>
    <property type="match status" value="1"/>
</dbReference>
<dbReference type="InterPro" id="IPR029056">
    <property type="entry name" value="Ribokinase-like"/>
</dbReference>
<dbReference type="Pfam" id="PF00294">
    <property type="entry name" value="PfkB"/>
    <property type="match status" value="1"/>
</dbReference>
<dbReference type="AlphaFoldDB" id="A0A370GJX0"/>
<name>A0A370GJX0_9BACI</name>
<organism evidence="4 5">
    <name type="scientific">Falsibacillus pallidus</name>
    <dbReference type="NCBI Taxonomy" id="493781"/>
    <lineage>
        <taxon>Bacteria</taxon>
        <taxon>Bacillati</taxon>
        <taxon>Bacillota</taxon>
        <taxon>Bacilli</taxon>
        <taxon>Bacillales</taxon>
        <taxon>Bacillaceae</taxon>
        <taxon>Falsibacillus</taxon>
    </lineage>
</organism>
<keyword evidence="5" id="KW-1185">Reference proteome</keyword>
<keyword evidence="2 4" id="KW-0418">Kinase</keyword>
<dbReference type="EMBL" id="QQAY01000005">
    <property type="protein sequence ID" value="RDI42243.1"/>
    <property type="molecule type" value="Genomic_DNA"/>
</dbReference>
<reference evidence="4 5" key="1">
    <citation type="submission" date="2018-07" db="EMBL/GenBank/DDBJ databases">
        <title>Genomic Encyclopedia of Type Strains, Phase IV (KMG-IV): sequencing the most valuable type-strain genomes for metagenomic binning, comparative biology and taxonomic classification.</title>
        <authorList>
            <person name="Goeker M."/>
        </authorList>
    </citation>
    <scope>NUCLEOTIDE SEQUENCE [LARGE SCALE GENOMIC DNA]</scope>
    <source>
        <strain evidence="4 5">DSM 25281</strain>
    </source>
</reference>
<proteinExistence type="predicted"/>
<dbReference type="GO" id="GO:0016798">
    <property type="term" value="F:hydrolase activity, acting on glycosyl bonds"/>
    <property type="evidence" value="ECO:0007669"/>
    <property type="project" value="TreeGrafter"/>
</dbReference>
<evidence type="ECO:0000256" key="1">
    <source>
        <dbReference type="ARBA" id="ARBA00022679"/>
    </source>
</evidence>
<evidence type="ECO:0000313" key="4">
    <source>
        <dbReference type="EMBL" id="RDI42243.1"/>
    </source>
</evidence>
<dbReference type="GO" id="GO:0005737">
    <property type="term" value="C:cytoplasm"/>
    <property type="evidence" value="ECO:0007669"/>
    <property type="project" value="TreeGrafter"/>
</dbReference>